<dbReference type="Proteomes" id="UP001281147">
    <property type="component" value="Unassembled WGS sequence"/>
</dbReference>
<keyword evidence="2" id="KW-1185">Reference proteome</keyword>
<organism evidence="1 2">
    <name type="scientific">Vermiconidia calcicola</name>
    <dbReference type="NCBI Taxonomy" id="1690605"/>
    <lineage>
        <taxon>Eukaryota</taxon>
        <taxon>Fungi</taxon>
        <taxon>Dikarya</taxon>
        <taxon>Ascomycota</taxon>
        <taxon>Pezizomycotina</taxon>
        <taxon>Dothideomycetes</taxon>
        <taxon>Dothideomycetidae</taxon>
        <taxon>Mycosphaerellales</taxon>
        <taxon>Extremaceae</taxon>
        <taxon>Vermiconidia</taxon>
    </lineage>
</organism>
<accession>A0ACC3MJ37</accession>
<reference evidence="1" key="1">
    <citation type="submission" date="2023-07" db="EMBL/GenBank/DDBJ databases">
        <title>Black Yeasts Isolated from many extreme environments.</title>
        <authorList>
            <person name="Coleine C."/>
            <person name="Stajich J.E."/>
            <person name="Selbmann L."/>
        </authorList>
    </citation>
    <scope>NUCLEOTIDE SEQUENCE</scope>
    <source>
        <strain evidence="1">CCFEE 5714</strain>
    </source>
</reference>
<dbReference type="EMBL" id="JAUTXU010000232">
    <property type="protein sequence ID" value="KAK3697058.1"/>
    <property type="molecule type" value="Genomic_DNA"/>
</dbReference>
<evidence type="ECO:0000313" key="1">
    <source>
        <dbReference type="EMBL" id="KAK3697058.1"/>
    </source>
</evidence>
<gene>
    <name evidence="1" type="ORF">LTR37_017656</name>
</gene>
<evidence type="ECO:0000313" key="2">
    <source>
        <dbReference type="Proteomes" id="UP001281147"/>
    </source>
</evidence>
<protein>
    <submittedName>
        <fullName evidence="1">Uncharacterized protein</fullName>
    </submittedName>
</protein>
<name>A0ACC3MJ37_9PEZI</name>
<sequence>MYPQLELARYRAILAERRYLLPDLSLRQQKQYRHEATTIRRRLENLEGPPYMPLPGYCTSYPCPAFLTCSRSRPCADRSVPSRLSLDGLPAEVLREVYTFVALSEQENDLEYAGNGQETREFCLPLDKVRPPALSRVSKKFRAEYLPIFFSTICFRVYVDGGPLAGIIRRLGEVADPISIDLPPAVRMWLHSLCLPSRKDNHFRNLQYRPLYHGGSEICSNLNVIFDSKVRRYNIDWRCDDGWGLGTPLPGSTQMIKENGQLVDDSLLARQTLFLLHVMSESLEVGLGVPQPLEMLAWTTTRADCFVELKHYALGLAKLEGLKGLRRQYMYGW</sequence>
<comment type="caution">
    <text evidence="1">The sequence shown here is derived from an EMBL/GenBank/DDBJ whole genome shotgun (WGS) entry which is preliminary data.</text>
</comment>
<proteinExistence type="predicted"/>